<dbReference type="GO" id="GO:0005509">
    <property type="term" value="F:calcium ion binding"/>
    <property type="evidence" value="ECO:0007669"/>
    <property type="project" value="InterPro"/>
</dbReference>
<dbReference type="PROSITE" id="PS50222">
    <property type="entry name" value="EF_HAND_2"/>
    <property type="match status" value="2"/>
</dbReference>
<dbReference type="RefSeq" id="WP_003961970.1">
    <property type="nucleotide sequence ID" value="NZ_CM000913.1"/>
</dbReference>
<keyword evidence="3" id="KW-1185">Reference proteome</keyword>
<evidence type="ECO:0000313" key="3">
    <source>
        <dbReference type="Proteomes" id="UP000002357"/>
    </source>
</evidence>
<gene>
    <name evidence="2" type="ORF">SCLAV_4482</name>
</gene>
<dbReference type="EMBL" id="CM000913">
    <property type="protein sequence ID" value="EFG09553.1"/>
    <property type="molecule type" value="Genomic_DNA"/>
</dbReference>
<dbReference type="eggNOG" id="COG5126">
    <property type="taxonomic scope" value="Bacteria"/>
</dbReference>
<dbReference type="Proteomes" id="UP000002357">
    <property type="component" value="Chromosome"/>
</dbReference>
<name>E2Q821_STRCL</name>
<sequence length="185" mass="20495">MSERERTVLDEKLDRSFGMLDTDGDGRIRERDLVCLAEKLNAAFSGGAPEAVARLERAFTVLWTTDLRPMDADGDEAIDRAEWSMGVRRAVADDRAGFLRRMGTVLQAWLALCDRDADGRIDRRAFTTMYGRTLGVPDAALTEAFTTLDIDGDGYVGHDEVRAAAEEYCTSESRDTPGNWLLGPL</sequence>
<dbReference type="InterPro" id="IPR018247">
    <property type="entry name" value="EF_Hand_1_Ca_BS"/>
</dbReference>
<evidence type="ECO:0000313" key="2">
    <source>
        <dbReference type="EMBL" id="EFG09553.1"/>
    </source>
</evidence>
<dbReference type="AlphaFoldDB" id="E2Q821"/>
<dbReference type="PROSITE" id="PS00018">
    <property type="entry name" value="EF_HAND_1"/>
    <property type="match status" value="1"/>
</dbReference>
<feature type="domain" description="EF-hand" evidence="1">
    <location>
        <begin position="136"/>
        <end position="171"/>
    </location>
</feature>
<dbReference type="SUPFAM" id="SSF47473">
    <property type="entry name" value="EF-hand"/>
    <property type="match status" value="1"/>
</dbReference>
<dbReference type="STRING" id="1901.BB341_06500"/>
<dbReference type="InterPro" id="IPR011992">
    <property type="entry name" value="EF-hand-dom_pair"/>
</dbReference>
<protein>
    <submittedName>
        <fullName evidence="2">Calcium-binding EF-hand-containing protein</fullName>
    </submittedName>
</protein>
<reference evidence="2 3" key="1">
    <citation type="journal article" date="2010" name="Genome Biol. Evol.">
        <title>The sequence of a 1.8-mb bacterial linear plasmid reveals a rich evolutionary reservoir of secondary metabolic pathways.</title>
        <authorList>
            <person name="Medema M.H."/>
            <person name="Trefzer A."/>
            <person name="Kovalchuk A."/>
            <person name="van den Berg M."/>
            <person name="Mueller U."/>
            <person name="Heijne W."/>
            <person name="Wu L."/>
            <person name="Alam M.T."/>
            <person name="Ronning C.M."/>
            <person name="Nierman W.C."/>
            <person name="Bovenberg R.A.L."/>
            <person name="Breitling R."/>
            <person name="Takano E."/>
        </authorList>
    </citation>
    <scope>NUCLEOTIDE SEQUENCE [LARGE SCALE GENOMIC DNA]</scope>
    <source>
        <strain evidence="3">ATCC 27064 / DSM 738 / JCM 4710 / NBRC 13307 / NCIMB 12785 / NRRL 3585 / VKM Ac-602</strain>
    </source>
</reference>
<feature type="domain" description="EF-hand" evidence="1">
    <location>
        <begin position="8"/>
        <end position="43"/>
    </location>
</feature>
<dbReference type="Pfam" id="PF13833">
    <property type="entry name" value="EF-hand_8"/>
    <property type="match status" value="1"/>
</dbReference>
<dbReference type="OrthoDB" id="465673at2"/>
<evidence type="ECO:0000259" key="1">
    <source>
        <dbReference type="PROSITE" id="PS50222"/>
    </source>
</evidence>
<proteinExistence type="predicted"/>
<accession>E2Q821</accession>
<dbReference type="Gene3D" id="1.10.238.10">
    <property type="entry name" value="EF-hand"/>
    <property type="match status" value="1"/>
</dbReference>
<dbReference type="InterPro" id="IPR002048">
    <property type="entry name" value="EF_hand_dom"/>
</dbReference>
<dbReference type="KEGG" id="sclf:BB341_06500"/>
<dbReference type="Pfam" id="PF13202">
    <property type="entry name" value="EF-hand_5"/>
    <property type="match status" value="1"/>
</dbReference>
<dbReference type="SMART" id="SM00054">
    <property type="entry name" value="EFh"/>
    <property type="match status" value="4"/>
</dbReference>
<dbReference type="GeneID" id="93729066"/>
<organism evidence="2 3">
    <name type="scientific">Streptomyces clavuligerus</name>
    <dbReference type="NCBI Taxonomy" id="1901"/>
    <lineage>
        <taxon>Bacteria</taxon>
        <taxon>Bacillati</taxon>
        <taxon>Actinomycetota</taxon>
        <taxon>Actinomycetes</taxon>
        <taxon>Kitasatosporales</taxon>
        <taxon>Streptomycetaceae</taxon>
        <taxon>Streptomyces</taxon>
    </lineage>
</organism>